<feature type="transmembrane region" description="Helical" evidence="8">
    <location>
        <begin position="15"/>
        <end position="36"/>
    </location>
</feature>
<evidence type="ECO:0000256" key="5">
    <source>
        <dbReference type="ARBA" id="ARBA00023002"/>
    </source>
</evidence>
<name>A0ABR3W306_9PEZI</name>
<dbReference type="PANTHER" id="PTHR24305">
    <property type="entry name" value="CYTOCHROME P450"/>
    <property type="match status" value="1"/>
</dbReference>
<evidence type="ECO:0000256" key="7">
    <source>
        <dbReference type="ARBA" id="ARBA00023033"/>
    </source>
</evidence>
<evidence type="ECO:0000256" key="1">
    <source>
        <dbReference type="ARBA" id="ARBA00001971"/>
    </source>
</evidence>
<evidence type="ECO:0000313" key="9">
    <source>
        <dbReference type="EMBL" id="KAL1852000.1"/>
    </source>
</evidence>
<dbReference type="Proteomes" id="UP001583177">
    <property type="component" value="Unassembled WGS sequence"/>
</dbReference>
<organism evidence="9 10">
    <name type="scientific">Diaporthe australafricana</name>
    <dbReference type="NCBI Taxonomy" id="127596"/>
    <lineage>
        <taxon>Eukaryota</taxon>
        <taxon>Fungi</taxon>
        <taxon>Dikarya</taxon>
        <taxon>Ascomycota</taxon>
        <taxon>Pezizomycotina</taxon>
        <taxon>Sordariomycetes</taxon>
        <taxon>Sordariomycetidae</taxon>
        <taxon>Diaporthales</taxon>
        <taxon>Diaporthaceae</taxon>
        <taxon>Diaporthe</taxon>
    </lineage>
</organism>
<accession>A0ABR3W306</accession>
<keyword evidence="10" id="KW-1185">Reference proteome</keyword>
<keyword evidence="8" id="KW-0812">Transmembrane</keyword>
<dbReference type="Gene3D" id="1.10.630.10">
    <property type="entry name" value="Cytochrome P450"/>
    <property type="match status" value="2"/>
</dbReference>
<evidence type="ECO:0000256" key="4">
    <source>
        <dbReference type="ARBA" id="ARBA00022723"/>
    </source>
</evidence>
<dbReference type="PRINTS" id="PR00385">
    <property type="entry name" value="P450"/>
</dbReference>
<evidence type="ECO:0000256" key="6">
    <source>
        <dbReference type="ARBA" id="ARBA00023004"/>
    </source>
</evidence>
<keyword evidence="8" id="KW-1133">Transmembrane helix</keyword>
<dbReference type="InterPro" id="IPR036396">
    <property type="entry name" value="Cyt_P450_sf"/>
</dbReference>
<keyword evidence="5" id="KW-0560">Oxidoreductase</keyword>
<dbReference type="CDD" id="cd11051">
    <property type="entry name" value="CYP59-like"/>
    <property type="match status" value="1"/>
</dbReference>
<protein>
    <submittedName>
        <fullName evidence="9">Uncharacterized protein</fullName>
    </submittedName>
</protein>
<dbReference type="Pfam" id="PF00067">
    <property type="entry name" value="p450"/>
    <property type="match status" value="2"/>
</dbReference>
<dbReference type="InterPro" id="IPR001128">
    <property type="entry name" value="Cyt_P450"/>
</dbReference>
<keyword evidence="8" id="KW-0472">Membrane</keyword>
<keyword evidence="6" id="KW-0408">Iron</keyword>
<comment type="cofactor">
    <cofactor evidence="1">
        <name>heme</name>
        <dbReference type="ChEBI" id="CHEBI:30413"/>
    </cofactor>
</comment>
<reference evidence="9 10" key="1">
    <citation type="journal article" date="2024" name="IMA Fungus">
        <title>IMA Genome - F19 : A genome assembly and annotation guide to empower mycologists, including annotated draft genome sequences of Ceratocystis pirilliformis, Diaporthe australafricana, Fusarium ophioides, Paecilomyces lecythidis, and Sporothrix stenoceras.</title>
        <authorList>
            <person name="Aylward J."/>
            <person name="Wilson A.M."/>
            <person name="Visagie C.M."/>
            <person name="Spraker J."/>
            <person name="Barnes I."/>
            <person name="Buitendag C."/>
            <person name="Ceriani C."/>
            <person name="Del Mar Angel L."/>
            <person name="du Plessis D."/>
            <person name="Fuchs T."/>
            <person name="Gasser K."/>
            <person name="Kramer D."/>
            <person name="Li W."/>
            <person name="Munsamy K."/>
            <person name="Piso A."/>
            <person name="Price J.L."/>
            <person name="Sonnekus B."/>
            <person name="Thomas C."/>
            <person name="van der Nest A."/>
            <person name="van Dijk A."/>
            <person name="van Heerden A."/>
            <person name="van Vuuren N."/>
            <person name="Yilmaz N."/>
            <person name="Duong T.A."/>
            <person name="van der Merwe N.A."/>
            <person name="Wingfield M.J."/>
            <person name="Wingfield B.D."/>
        </authorList>
    </citation>
    <scope>NUCLEOTIDE SEQUENCE [LARGE SCALE GENOMIC DNA]</scope>
    <source>
        <strain evidence="9 10">CMW 18300</strain>
    </source>
</reference>
<dbReference type="InterPro" id="IPR050121">
    <property type="entry name" value="Cytochrome_P450_monoxygenase"/>
</dbReference>
<keyword evidence="7" id="KW-0503">Monooxygenase</keyword>
<evidence type="ECO:0000256" key="3">
    <source>
        <dbReference type="ARBA" id="ARBA00022617"/>
    </source>
</evidence>
<gene>
    <name evidence="9" type="ORF">Daus18300_012355</name>
</gene>
<dbReference type="EMBL" id="JAWRVE010000166">
    <property type="protein sequence ID" value="KAL1852000.1"/>
    <property type="molecule type" value="Genomic_DNA"/>
</dbReference>
<comment type="caution">
    <text evidence="9">The sequence shown here is derived from an EMBL/GenBank/DDBJ whole genome shotgun (WGS) entry which is preliminary data.</text>
</comment>
<keyword evidence="4" id="KW-0479">Metal-binding</keyword>
<evidence type="ECO:0000313" key="10">
    <source>
        <dbReference type="Proteomes" id="UP001583177"/>
    </source>
</evidence>
<dbReference type="PANTHER" id="PTHR24305:SF107">
    <property type="entry name" value="P450, PUTATIVE (EUROFUNG)-RELATED"/>
    <property type="match status" value="1"/>
</dbReference>
<dbReference type="InterPro" id="IPR002401">
    <property type="entry name" value="Cyt_P450_E_grp-I"/>
</dbReference>
<evidence type="ECO:0000256" key="8">
    <source>
        <dbReference type="SAM" id="Phobius"/>
    </source>
</evidence>
<dbReference type="SUPFAM" id="SSF48264">
    <property type="entry name" value="Cytochrome P450"/>
    <property type="match status" value="1"/>
</dbReference>
<proteinExistence type="predicted"/>
<sequence>MALSWLGGVEPSASLMWKSFGIAALAGLAMFFTRLYQHRTQFRSMMKKHDIPILPHSFLLGHMMAVGKALATYPADFSKLGIIYALAKAYPELCECGVLYLDTWPLGEQTLAAFNPDLMAQFTQDRSFPKAAMISVELEPLTDLHDIVTMEGQEWKTWRSIFNPGFSAKNLTALLPAFLEEIQVLKERLVDIANSGKVVKMEEIIQRATVDVIFRAALMKEVLTPLIEADASQLDQGEVSGAKTINHLAIKAYRTEVEQSAPAANGKTQRVDPKFLDFAISQLKIFIFAGHDTTASTVSFAYSRLYRDTAVLAKTRAEHDLVLGPDPSQAFARLTENPNLLNQMPYTSAVIKETLRLYPPAATARAGEPGAYLTHPDTGKAYPTEGLLLWSTSFAMHRMEAYWERPDEFLPERWLTRGEGDPLHPRKNAWRPFELGPRNCIGQELAQAEMRAILAMTVRELDIEPAYPAGAPEALGEQAYQIFGFGDITGHVKDGFPVRVKLRASGK</sequence>
<evidence type="ECO:0000256" key="2">
    <source>
        <dbReference type="ARBA" id="ARBA00005179"/>
    </source>
</evidence>
<comment type="pathway">
    <text evidence="2">Secondary metabolite biosynthesis.</text>
</comment>
<keyword evidence="3" id="KW-0349">Heme</keyword>
<dbReference type="PRINTS" id="PR00463">
    <property type="entry name" value="EP450I"/>
</dbReference>